<dbReference type="Proteomes" id="UP001154322">
    <property type="component" value="Unassembled WGS sequence"/>
</dbReference>
<accession>A0ABM9G0Z7</accession>
<name>A0ABM9G0Z7_9BACL</name>
<sequence length="98" mass="11019">MRRLQAGMWGPFAAKRWHEPARGPINGMEVCMLRDEQEVQAVQDFCARHQLHYGVHGPILDSLGYPLPKLNAVCPEERAEAMARMEAEVELASRYGAA</sequence>
<dbReference type="InterPro" id="IPR036237">
    <property type="entry name" value="Xyl_isomerase-like_sf"/>
</dbReference>
<protein>
    <submittedName>
        <fullName evidence="1">Uncharacterized protein</fullName>
    </submittedName>
</protein>
<proteinExistence type="predicted"/>
<dbReference type="EMBL" id="CALYLO010000003">
    <property type="protein sequence ID" value="CAH8245299.1"/>
    <property type="molecule type" value="Genomic_DNA"/>
</dbReference>
<evidence type="ECO:0000313" key="1">
    <source>
        <dbReference type="EMBL" id="CAH8245299.1"/>
    </source>
</evidence>
<keyword evidence="2" id="KW-1185">Reference proteome</keyword>
<dbReference type="Gene3D" id="3.20.20.150">
    <property type="entry name" value="Divalent-metal-dependent TIM barrel enzymes"/>
    <property type="match status" value="1"/>
</dbReference>
<organism evidence="1 2">
    <name type="scientific">Paenibacillus melissococcoides</name>
    <dbReference type="NCBI Taxonomy" id="2912268"/>
    <lineage>
        <taxon>Bacteria</taxon>
        <taxon>Bacillati</taxon>
        <taxon>Bacillota</taxon>
        <taxon>Bacilli</taxon>
        <taxon>Bacillales</taxon>
        <taxon>Paenibacillaceae</taxon>
        <taxon>Paenibacillus</taxon>
    </lineage>
</organism>
<dbReference type="SUPFAM" id="SSF51658">
    <property type="entry name" value="Xylose isomerase-like"/>
    <property type="match status" value="1"/>
</dbReference>
<gene>
    <name evidence="1" type="ORF">WJ0W_002534</name>
</gene>
<dbReference type="RefSeq" id="WP_249725639.1">
    <property type="nucleotide sequence ID" value="NZ_AP031286.1"/>
</dbReference>
<reference evidence="1" key="1">
    <citation type="submission" date="2022-06" db="EMBL/GenBank/DDBJ databases">
        <authorList>
            <person name="Dietemann V."/>
            <person name="Ory F."/>
            <person name="Dainat B."/>
            <person name="Oberhansli S."/>
        </authorList>
    </citation>
    <scope>NUCLEOTIDE SEQUENCE</scope>
    <source>
        <strain evidence="1">Ena-SAMPLE-TAB-26-04-2022-14:26:32:270-5432</strain>
    </source>
</reference>
<comment type="caution">
    <text evidence="1">The sequence shown here is derived from an EMBL/GenBank/DDBJ whole genome shotgun (WGS) entry which is preliminary data.</text>
</comment>
<evidence type="ECO:0000313" key="2">
    <source>
        <dbReference type="Proteomes" id="UP001154322"/>
    </source>
</evidence>